<gene>
    <name evidence="6" type="ORF">BCY89_05735</name>
</gene>
<evidence type="ECO:0000313" key="7">
    <source>
        <dbReference type="Proteomes" id="UP000286402"/>
    </source>
</evidence>
<dbReference type="PANTHER" id="PTHR42852">
    <property type="entry name" value="THIOL:DISULFIDE INTERCHANGE PROTEIN DSBE"/>
    <property type="match status" value="1"/>
</dbReference>
<keyword evidence="3" id="KW-1015">Disulfide bond</keyword>
<dbReference type="Gene3D" id="3.40.30.10">
    <property type="entry name" value="Glutaredoxin"/>
    <property type="match status" value="1"/>
</dbReference>
<dbReference type="PANTHER" id="PTHR42852:SF6">
    <property type="entry name" value="THIOL:DISULFIDE INTERCHANGE PROTEIN DSBE"/>
    <property type="match status" value="1"/>
</dbReference>
<dbReference type="InterPro" id="IPR050553">
    <property type="entry name" value="Thioredoxin_ResA/DsbE_sf"/>
</dbReference>
<reference evidence="6 7" key="1">
    <citation type="submission" date="2016-07" db="EMBL/GenBank/DDBJ databases">
        <title>Genome analysis of Sphingobacterium siyangense T12B17.</title>
        <authorList>
            <person name="Xu D."/>
            <person name="Su Y."/>
            <person name="Zheng S."/>
        </authorList>
    </citation>
    <scope>NUCLEOTIDE SEQUENCE [LARGE SCALE GENOMIC DNA]</scope>
    <source>
        <strain evidence="6 7">T12B17</strain>
    </source>
</reference>
<evidence type="ECO:0000256" key="1">
    <source>
        <dbReference type="ARBA" id="ARBA00004196"/>
    </source>
</evidence>
<keyword evidence="4" id="KW-0676">Redox-active center</keyword>
<dbReference type="PROSITE" id="PS51352">
    <property type="entry name" value="THIOREDOXIN_2"/>
    <property type="match status" value="1"/>
</dbReference>
<dbReference type="RefSeq" id="WP_120334247.1">
    <property type="nucleotide sequence ID" value="NZ_MCAQ01000012.1"/>
</dbReference>
<evidence type="ECO:0000256" key="3">
    <source>
        <dbReference type="ARBA" id="ARBA00023157"/>
    </source>
</evidence>
<dbReference type="GO" id="GO:0016491">
    <property type="term" value="F:oxidoreductase activity"/>
    <property type="evidence" value="ECO:0007669"/>
    <property type="project" value="InterPro"/>
</dbReference>
<dbReference type="GO" id="GO:0017004">
    <property type="term" value="P:cytochrome complex assembly"/>
    <property type="evidence" value="ECO:0007669"/>
    <property type="project" value="UniProtKB-KW"/>
</dbReference>
<dbReference type="InterPro" id="IPR013766">
    <property type="entry name" value="Thioredoxin_domain"/>
</dbReference>
<dbReference type="GO" id="GO:0030313">
    <property type="term" value="C:cell envelope"/>
    <property type="evidence" value="ECO:0007669"/>
    <property type="project" value="UniProtKB-SubCell"/>
</dbReference>
<evidence type="ECO:0000313" key="6">
    <source>
        <dbReference type="EMBL" id="RKF37152.1"/>
    </source>
</evidence>
<comment type="subcellular location">
    <subcellularLocation>
        <location evidence="1">Cell envelope</location>
    </subcellularLocation>
</comment>
<dbReference type="InterPro" id="IPR036249">
    <property type="entry name" value="Thioredoxin-like_sf"/>
</dbReference>
<organism evidence="6 7">
    <name type="scientific">Sphingobacterium siyangense</name>
    <dbReference type="NCBI Taxonomy" id="459529"/>
    <lineage>
        <taxon>Bacteria</taxon>
        <taxon>Pseudomonadati</taxon>
        <taxon>Bacteroidota</taxon>
        <taxon>Sphingobacteriia</taxon>
        <taxon>Sphingobacteriales</taxon>
        <taxon>Sphingobacteriaceae</taxon>
        <taxon>Sphingobacterium</taxon>
    </lineage>
</organism>
<dbReference type="AlphaFoldDB" id="A0A420FW30"/>
<name>A0A420FW30_9SPHI</name>
<evidence type="ECO:0000256" key="2">
    <source>
        <dbReference type="ARBA" id="ARBA00022748"/>
    </source>
</evidence>
<evidence type="ECO:0000259" key="5">
    <source>
        <dbReference type="PROSITE" id="PS51352"/>
    </source>
</evidence>
<keyword evidence="2" id="KW-0201">Cytochrome c-type biogenesis</keyword>
<dbReference type="Proteomes" id="UP000286402">
    <property type="component" value="Unassembled WGS sequence"/>
</dbReference>
<proteinExistence type="predicted"/>
<dbReference type="InterPro" id="IPR013740">
    <property type="entry name" value="Redoxin"/>
</dbReference>
<dbReference type="SUPFAM" id="SSF52833">
    <property type="entry name" value="Thioredoxin-like"/>
    <property type="match status" value="1"/>
</dbReference>
<keyword evidence="7" id="KW-1185">Reference proteome</keyword>
<protein>
    <recommendedName>
        <fullName evidence="5">Thioredoxin domain-containing protein</fullName>
    </recommendedName>
</protein>
<accession>A0A420FW30</accession>
<evidence type="ECO:0000256" key="4">
    <source>
        <dbReference type="ARBA" id="ARBA00023284"/>
    </source>
</evidence>
<dbReference type="EMBL" id="MCAQ01000012">
    <property type="protein sequence ID" value="RKF37152.1"/>
    <property type="molecule type" value="Genomic_DNA"/>
</dbReference>
<sequence>MKKNILLIILSCFCYCIYGQIKTKITGFIPDFKDSVAIIEFQRFYPFDISDNHRVINEIKTNSGKFEFIFDLSEPNDVALNINNRKIFFPGSSGIDVNPGDSIHILIPDSRKLGILDLEISGRGSERINIQKEVDREKLALYKIDPPYWEQSIGYKFSATDKKLRAIDSVLHIYKNQIKKEDRDLIRADQYFSVLNNLLVACLDSKSDSLRNLFNEYMVKKNWMEPFFSGNSIYYGANYLAIRDYILLAEYKNPHDVGGGMFRKKNPVEYCKLILKYLSHDQKVREYLLAQAALIAIQYRQDSKESDEVYQIFSDNVVHDSPFYGEVTKAYQIVQSRLKKGMPFYTFSLRDTTGKMYHLADFRGKILLLDFWFNGCGGCRQMAPVIEKLEKEYLGKDIQFISVSIDSNEKLWRRGIGKYCSKSSLQLYTEGLEIQHPLIKYVNPGGYPFLVAIDKKGNLIGIPPDPRASPDSFKRFIDQYL</sequence>
<dbReference type="Pfam" id="PF08534">
    <property type="entry name" value="Redoxin"/>
    <property type="match status" value="1"/>
</dbReference>
<comment type="caution">
    <text evidence="6">The sequence shown here is derived from an EMBL/GenBank/DDBJ whole genome shotgun (WGS) entry which is preliminary data.</text>
</comment>
<dbReference type="CDD" id="cd02966">
    <property type="entry name" value="TlpA_like_family"/>
    <property type="match status" value="1"/>
</dbReference>
<feature type="domain" description="Thioredoxin" evidence="5">
    <location>
        <begin position="338"/>
        <end position="481"/>
    </location>
</feature>